<dbReference type="PROSITE" id="PS50879">
    <property type="entry name" value="RNASE_H_1"/>
    <property type="match status" value="1"/>
</dbReference>
<dbReference type="InterPro" id="IPR036397">
    <property type="entry name" value="RNaseH_sf"/>
</dbReference>
<dbReference type="Pfam" id="PF00075">
    <property type="entry name" value="RNase_H"/>
    <property type="match status" value="1"/>
</dbReference>
<sequence length="271" mass="30548">MRPKIALFTESSGGGYTKPLRRRLTRRAVVSSASEFQPRDPNETPETHFPLQTVIRINQPRFINRYDSREILIVVDGSCLNNGSRHYEDVPPSGGCSFIYKGGGTRGPVTSYPFLQDGSEAGGTVGFPLEHTGPGGELHDQTSNRAKLRAVIAGLEFRPWHQEGWRRIVIATNLEYVTKGATQWLPLWVKRRWRNSKGNKKIANRDLWEELHGIIENLRRHGTEVSFWLITARSQAKHSSIVQDAKSAAQDASWQYDATAVEFTRLCGIHV</sequence>
<dbReference type="Gene3D" id="3.30.420.10">
    <property type="entry name" value="Ribonuclease H-like superfamily/Ribonuclease H"/>
    <property type="match status" value="1"/>
</dbReference>
<dbReference type="EMBL" id="JARVKF010000124">
    <property type="protein sequence ID" value="KAK9422316.1"/>
    <property type="molecule type" value="Genomic_DNA"/>
</dbReference>
<proteinExistence type="predicted"/>
<evidence type="ECO:0000313" key="2">
    <source>
        <dbReference type="EMBL" id="KAK9422316.1"/>
    </source>
</evidence>
<dbReference type="InterPro" id="IPR002156">
    <property type="entry name" value="RNaseH_domain"/>
</dbReference>
<gene>
    <name evidence="2" type="ORF">SUNI508_04995</name>
</gene>
<dbReference type="SUPFAM" id="SSF53098">
    <property type="entry name" value="Ribonuclease H-like"/>
    <property type="match status" value="1"/>
</dbReference>
<name>A0ABR2V6E0_9PEZI</name>
<protein>
    <recommendedName>
        <fullName evidence="1">RNase H type-1 domain-containing protein</fullName>
    </recommendedName>
</protein>
<organism evidence="2 3">
    <name type="scientific">Seiridium unicorne</name>
    <dbReference type="NCBI Taxonomy" id="138068"/>
    <lineage>
        <taxon>Eukaryota</taxon>
        <taxon>Fungi</taxon>
        <taxon>Dikarya</taxon>
        <taxon>Ascomycota</taxon>
        <taxon>Pezizomycotina</taxon>
        <taxon>Sordariomycetes</taxon>
        <taxon>Xylariomycetidae</taxon>
        <taxon>Amphisphaeriales</taxon>
        <taxon>Sporocadaceae</taxon>
        <taxon>Seiridium</taxon>
    </lineage>
</organism>
<dbReference type="CDD" id="cd13934">
    <property type="entry name" value="RNase_H_Dikarya_like"/>
    <property type="match status" value="1"/>
</dbReference>
<keyword evidence="3" id="KW-1185">Reference proteome</keyword>
<reference evidence="2 3" key="1">
    <citation type="journal article" date="2024" name="J. Plant Pathol.">
        <title>Sequence and assembly of the genome of Seiridium unicorne, isolate CBS 538.82, causal agent of cypress canker disease.</title>
        <authorList>
            <person name="Scali E."/>
            <person name="Rocca G.D."/>
            <person name="Danti R."/>
            <person name="Garbelotto M."/>
            <person name="Barberini S."/>
            <person name="Baroncelli R."/>
            <person name="Emiliani G."/>
        </authorList>
    </citation>
    <scope>NUCLEOTIDE SEQUENCE [LARGE SCALE GENOMIC DNA]</scope>
    <source>
        <strain evidence="2 3">BM-138-508</strain>
    </source>
</reference>
<evidence type="ECO:0000313" key="3">
    <source>
        <dbReference type="Proteomes" id="UP001408356"/>
    </source>
</evidence>
<accession>A0ABR2V6E0</accession>
<dbReference type="InterPro" id="IPR012337">
    <property type="entry name" value="RNaseH-like_sf"/>
</dbReference>
<comment type="caution">
    <text evidence="2">The sequence shown here is derived from an EMBL/GenBank/DDBJ whole genome shotgun (WGS) entry which is preliminary data.</text>
</comment>
<feature type="domain" description="RNase H type-1" evidence="1">
    <location>
        <begin position="67"/>
        <end position="254"/>
    </location>
</feature>
<evidence type="ECO:0000259" key="1">
    <source>
        <dbReference type="PROSITE" id="PS50879"/>
    </source>
</evidence>
<dbReference type="Proteomes" id="UP001408356">
    <property type="component" value="Unassembled WGS sequence"/>
</dbReference>